<dbReference type="EMBL" id="QLUZ01000023">
    <property type="protein sequence ID" value="RAQ03256.1"/>
    <property type="molecule type" value="Genomic_DNA"/>
</dbReference>
<reference evidence="2 3" key="1">
    <citation type="submission" date="2018-06" db="EMBL/GenBank/DDBJ databases">
        <title>Towards the identification of Burkholderia cepacia strain which caused fatal septicemia.</title>
        <authorList>
            <person name="Bui L.A.T."/>
            <person name="Zakharova I.B."/>
            <person name="Shpak I.M."/>
            <person name="Teteryatnikova N."/>
            <person name="Ustinov D.V."/>
            <person name="Kuzyutina Y.A."/>
            <person name="Nguyen H.N."/>
            <person name="Antonov A.S."/>
            <person name="Avdyusheva E.F."/>
            <person name="Victorov D.V."/>
        </authorList>
    </citation>
    <scope>NUCLEOTIDE SEQUENCE [LARGE SCALE GENOMIC DNA]</scope>
    <source>
        <strain evidence="2 3">PT02</strain>
    </source>
</reference>
<accession>A0AAQ0F7L7</accession>
<keyword evidence="1" id="KW-1133">Transmembrane helix</keyword>
<dbReference type="RefSeq" id="WP_111942333.1">
    <property type="nucleotide sequence ID" value="NZ_CADEVB010000004.1"/>
</dbReference>
<dbReference type="AlphaFoldDB" id="A0AAQ0F7L7"/>
<organism evidence="2 3">
    <name type="scientific">Burkholderia cepacia</name>
    <name type="common">Pseudomonas cepacia</name>
    <dbReference type="NCBI Taxonomy" id="292"/>
    <lineage>
        <taxon>Bacteria</taxon>
        <taxon>Pseudomonadati</taxon>
        <taxon>Pseudomonadota</taxon>
        <taxon>Betaproteobacteria</taxon>
        <taxon>Burkholderiales</taxon>
        <taxon>Burkholderiaceae</taxon>
        <taxon>Burkholderia</taxon>
        <taxon>Burkholderia cepacia complex</taxon>
    </lineage>
</organism>
<comment type="caution">
    <text evidence="2">The sequence shown here is derived from an EMBL/GenBank/DDBJ whole genome shotgun (WGS) entry which is preliminary data.</text>
</comment>
<feature type="transmembrane region" description="Helical" evidence="1">
    <location>
        <begin position="358"/>
        <end position="379"/>
    </location>
</feature>
<keyword evidence="1" id="KW-0472">Membrane</keyword>
<dbReference type="PANTHER" id="PTHR32309">
    <property type="entry name" value="TYROSINE-PROTEIN KINASE"/>
    <property type="match status" value="1"/>
</dbReference>
<dbReference type="Proteomes" id="UP000248899">
    <property type="component" value="Unassembled WGS sequence"/>
</dbReference>
<evidence type="ECO:0008006" key="4">
    <source>
        <dbReference type="Google" id="ProtNLM"/>
    </source>
</evidence>
<evidence type="ECO:0000313" key="3">
    <source>
        <dbReference type="Proteomes" id="UP000248899"/>
    </source>
</evidence>
<sequence length="384" mass="42181">MEHVSSSSAVTPLRSPQKGLFERIKKINPLLAITVVLPTAIATLYFGLIASDIYVSESRFVVRSPQRTAQTSVVGALLQGSGLSGADASTYPVLDYIRSRDALQELNQDKYIEKAYGDRGDFVSRFHRSLDDSFEALWKYYGNHVVTVDFDSSASITTLKVRSFTAQDAQNINERLLQYSERLVNQINARAARDAIKFSQDQVNLAATKAKDAAAALAAYRNSKAVFDPDKQSALQLQQIASLQKDQFDAQNLLVQLQSAAPANPQIAPLKTRITTLQKQIEMMTGAVTGRSGSLSDKAASYVRLQLDAEFANKELASAMTSLENARAEAQRQQLYLERIVQPGQPDVAIEPKRLQSIAATLLMGIVAWGILTIFIAGVKEHKD</sequence>
<dbReference type="PANTHER" id="PTHR32309:SF13">
    <property type="entry name" value="FERRIC ENTEROBACTIN TRANSPORT PROTEIN FEPE"/>
    <property type="match status" value="1"/>
</dbReference>
<gene>
    <name evidence="2" type="ORF">DPR02_29735</name>
</gene>
<proteinExistence type="predicted"/>
<protein>
    <recommendedName>
        <fullName evidence="4">WcbD</fullName>
    </recommendedName>
</protein>
<dbReference type="GO" id="GO:0005886">
    <property type="term" value="C:plasma membrane"/>
    <property type="evidence" value="ECO:0007669"/>
    <property type="project" value="TreeGrafter"/>
</dbReference>
<dbReference type="GO" id="GO:0004713">
    <property type="term" value="F:protein tyrosine kinase activity"/>
    <property type="evidence" value="ECO:0007669"/>
    <property type="project" value="TreeGrafter"/>
</dbReference>
<feature type="transmembrane region" description="Helical" evidence="1">
    <location>
        <begin position="30"/>
        <end position="50"/>
    </location>
</feature>
<evidence type="ECO:0000256" key="1">
    <source>
        <dbReference type="SAM" id="Phobius"/>
    </source>
</evidence>
<name>A0AAQ0F7L7_BURCE</name>
<evidence type="ECO:0000313" key="2">
    <source>
        <dbReference type="EMBL" id="RAQ03256.1"/>
    </source>
</evidence>
<keyword evidence="1" id="KW-0812">Transmembrane</keyword>
<dbReference type="InterPro" id="IPR050445">
    <property type="entry name" value="Bact_polysacc_biosynth/exp"/>
</dbReference>